<keyword evidence="6 7" id="KW-0472">Membrane</keyword>
<evidence type="ECO:0000256" key="4">
    <source>
        <dbReference type="ARBA" id="ARBA00022692"/>
    </source>
</evidence>
<evidence type="ECO:0000259" key="8">
    <source>
        <dbReference type="Pfam" id="PF00535"/>
    </source>
</evidence>
<feature type="transmembrane region" description="Helical" evidence="7">
    <location>
        <begin position="393"/>
        <end position="408"/>
    </location>
</feature>
<comment type="subcellular location">
    <subcellularLocation>
        <location evidence="1">Membrane</location>
        <topology evidence="1">Multi-pass membrane protein</topology>
    </subcellularLocation>
</comment>
<dbReference type="AlphaFoldDB" id="A0A650CVV8"/>
<dbReference type="Proteomes" id="UP000426328">
    <property type="component" value="Chromosome"/>
</dbReference>
<evidence type="ECO:0000256" key="7">
    <source>
        <dbReference type="SAM" id="Phobius"/>
    </source>
</evidence>
<name>A0A650CVV8_ACIAM</name>
<feature type="domain" description="Glycosyltransferase 2-like" evidence="8">
    <location>
        <begin position="52"/>
        <end position="218"/>
    </location>
</feature>
<dbReference type="Gene3D" id="3.90.550.10">
    <property type="entry name" value="Spore Coat Polysaccharide Biosynthesis Protein SpsA, Chain A"/>
    <property type="match status" value="1"/>
</dbReference>
<dbReference type="PANTHER" id="PTHR43867">
    <property type="entry name" value="CELLULOSE SYNTHASE CATALYTIC SUBUNIT A [UDP-FORMING]"/>
    <property type="match status" value="1"/>
</dbReference>
<evidence type="ECO:0000256" key="6">
    <source>
        <dbReference type="ARBA" id="ARBA00023136"/>
    </source>
</evidence>
<dbReference type="EMBL" id="WHYS01000002">
    <property type="protein sequence ID" value="MQL55858.1"/>
    <property type="molecule type" value="Genomic_DNA"/>
</dbReference>
<evidence type="ECO:0000313" key="10">
    <source>
        <dbReference type="EMBL" id="QGR21577.1"/>
    </source>
</evidence>
<feature type="transmembrane region" description="Helical" evidence="7">
    <location>
        <begin position="414"/>
        <end position="431"/>
    </location>
</feature>
<evidence type="ECO:0000256" key="1">
    <source>
        <dbReference type="ARBA" id="ARBA00004141"/>
    </source>
</evidence>
<evidence type="ECO:0000256" key="5">
    <source>
        <dbReference type="ARBA" id="ARBA00022989"/>
    </source>
</evidence>
<dbReference type="InterPro" id="IPR050321">
    <property type="entry name" value="Glycosyltr_2/OpgH_subfam"/>
</dbReference>
<evidence type="ECO:0000313" key="11">
    <source>
        <dbReference type="Proteomes" id="UP000426328"/>
    </source>
</evidence>
<evidence type="ECO:0000256" key="3">
    <source>
        <dbReference type="ARBA" id="ARBA00022679"/>
    </source>
</evidence>
<keyword evidence="11" id="KW-1185">Reference proteome</keyword>
<protein>
    <submittedName>
        <fullName evidence="10">Glycosyltransferase</fullName>
    </submittedName>
</protein>
<evidence type="ECO:0000313" key="9">
    <source>
        <dbReference type="EMBL" id="MQL55858.1"/>
    </source>
</evidence>
<organism evidence="10 11">
    <name type="scientific">Acidianus ambivalens</name>
    <name type="common">Desulfurolobus ambivalens</name>
    <dbReference type="NCBI Taxonomy" id="2283"/>
    <lineage>
        <taxon>Archaea</taxon>
        <taxon>Thermoproteota</taxon>
        <taxon>Thermoprotei</taxon>
        <taxon>Sulfolobales</taxon>
        <taxon>Sulfolobaceae</taxon>
        <taxon>Acidianus</taxon>
    </lineage>
</organism>
<feature type="transmembrane region" description="Helical" evidence="7">
    <location>
        <begin position="294"/>
        <end position="318"/>
    </location>
</feature>
<dbReference type="GO" id="GO:0016020">
    <property type="term" value="C:membrane"/>
    <property type="evidence" value="ECO:0007669"/>
    <property type="project" value="UniProtKB-SubCell"/>
</dbReference>
<feature type="transmembrane region" description="Helical" evidence="7">
    <location>
        <begin position="355"/>
        <end position="372"/>
    </location>
</feature>
<dbReference type="CDD" id="cd06423">
    <property type="entry name" value="CESA_like"/>
    <property type="match status" value="1"/>
</dbReference>
<feature type="transmembrane region" description="Helical" evidence="7">
    <location>
        <begin position="325"/>
        <end position="343"/>
    </location>
</feature>
<dbReference type="RefSeq" id="WP_152942050.1">
    <property type="nucleotide sequence ID" value="NZ_CP045482.1"/>
</dbReference>
<evidence type="ECO:0000256" key="2">
    <source>
        <dbReference type="ARBA" id="ARBA00022676"/>
    </source>
</evidence>
<sequence>MQVSIFLGFLLVFSSLLSSSWLVLQVYYIKSIKGEEIENRIDLQSQNNHKISIIIAIRNEDTGTINELIQNLRNINYDNYEVIIISDDPPEKFREILSNISKIPENVKIVRRSENKGRKAGALNYGVKISSGEYLVFLDAEARVENDFLIKISKYLTQFDAIAMRLRVRNKENCVENVYYQMTEHSMNALFLARDRKNFIIFPNGSAFAIKRRIFERIGEWKEGAITEDLEMGIRLALSNVKVKFINNIVIYTLSPFTLSDLYFQIKRWAYGSGELFFEGLLLLRKGLRGLEGFLYVIQWGIYSAFIFFLVLTSVLGFIVNISPYFYIISILIYIISILVYSINFKVNSYNLHKISSVVLWSSLIGFIQGFLHIGTKWRVTPKTNKSKDELPISIKIFGILLFIISFLELLKGLIFESLILFSLFLSIAIVQ</sequence>
<dbReference type="Proteomes" id="UP000474054">
    <property type="component" value="Unassembled WGS sequence"/>
</dbReference>
<reference evidence="10 11" key="2">
    <citation type="submission" date="2019-10" db="EMBL/GenBank/DDBJ databases">
        <title>Genome Sequences from Six Type Strain Members of the Archaeal Family Sulfolobaceae: Acidianus ambivalens, Acidianus infernus, Metallosphaera prunae, Stygiolobus azoricus, Sulfolobus metallicus, and Sulfurisphaera ohwakuensis.</title>
        <authorList>
            <person name="Counts J.A."/>
            <person name="Kelly R.M."/>
        </authorList>
    </citation>
    <scope>NUCLEOTIDE SEQUENCE [LARGE SCALE GENOMIC DNA]</scope>
    <source>
        <strain evidence="10 11">LEI 10</strain>
    </source>
</reference>
<dbReference type="InterPro" id="IPR001173">
    <property type="entry name" value="Glyco_trans_2-like"/>
</dbReference>
<proteinExistence type="predicted"/>
<dbReference type="GO" id="GO:0016757">
    <property type="term" value="F:glycosyltransferase activity"/>
    <property type="evidence" value="ECO:0007669"/>
    <property type="project" value="UniProtKB-KW"/>
</dbReference>
<dbReference type="Pfam" id="PF00535">
    <property type="entry name" value="Glycos_transf_2"/>
    <property type="match status" value="1"/>
</dbReference>
<dbReference type="EMBL" id="CP045482">
    <property type="protein sequence ID" value="QGR21577.1"/>
    <property type="molecule type" value="Genomic_DNA"/>
</dbReference>
<evidence type="ECO:0000313" key="12">
    <source>
        <dbReference type="Proteomes" id="UP000474054"/>
    </source>
</evidence>
<keyword evidence="3 10" id="KW-0808">Transferase</keyword>
<reference evidence="9 12" key="1">
    <citation type="submission" date="2019-10" db="EMBL/GenBank/DDBJ databases">
        <title>Comparative genomics of sulfur disproportionating microorganisms.</title>
        <authorList>
            <person name="Ward L.M."/>
            <person name="Bertran E."/>
            <person name="Johnston D."/>
        </authorList>
    </citation>
    <scope>NUCLEOTIDE SEQUENCE [LARGE SCALE GENOMIC DNA]</scope>
    <source>
        <strain evidence="9 12">DSM 3772</strain>
    </source>
</reference>
<dbReference type="PANTHER" id="PTHR43867:SF2">
    <property type="entry name" value="CELLULOSE SYNTHASE CATALYTIC SUBUNIT A [UDP-FORMING]"/>
    <property type="match status" value="1"/>
</dbReference>
<dbReference type="GeneID" id="42779253"/>
<dbReference type="KEGG" id="aamb:D1866_05905"/>
<dbReference type="SUPFAM" id="SSF53448">
    <property type="entry name" value="Nucleotide-diphospho-sugar transferases"/>
    <property type="match status" value="1"/>
</dbReference>
<dbReference type="InterPro" id="IPR029044">
    <property type="entry name" value="Nucleotide-diphossugar_trans"/>
</dbReference>
<keyword evidence="2" id="KW-0328">Glycosyltransferase</keyword>
<keyword evidence="4 7" id="KW-0812">Transmembrane</keyword>
<gene>
    <name evidence="10" type="ORF">D1866_05905</name>
    <name evidence="9" type="ORF">GFB69_08920</name>
</gene>
<keyword evidence="5 7" id="KW-1133">Transmembrane helix</keyword>
<accession>A0A650CVV8</accession>